<keyword evidence="3" id="KW-1185">Reference proteome</keyword>
<name>A0AAP9HDE5_9BACL</name>
<evidence type="ECO:0000313" key="2">
    <source>
        <dbReference type="EMBL" id="QGS09111.1"/>
    </source>
</evidence>
<protein>
    <submittedName>
        <fullName evidence="2">DUF3290 family protein</fullName>
    </submittedName>
</protein>
<accession>A0AAP9HDE5</accession>
<evidence type="ECO:0000313" key="3">
    <source>
        <dbReference type="Proteomes" id="UP000425411"/>
    </source>
</evidence>
<keyword evidence="1" id="KW-1133">Transmembrane helix</keyword>
<feature type="transmembrane region" description="Helical" evidence="1">
    <location>
        <begin position="18"/>
        <end position="38"/>
    </location>
</feature>
<dbReference type="InterPro" id="IPR021707">
    <property type="entry name" value="DUF3290"/>
</dbReference>
<dbReference type="RefSeq" id="WP_004634331.1">
    <property type="nucleotide sequence ID" value="NZ_CAXSSU010000002.1"/>
</dbReference>
<proteinExistence type="predicted"/>
<sequence length="150" mass="17431">MKFYSYDYLQSKLQQNNLLSYIIIAVLIVILCITLIKYYKNRQDTKYRELSIILVLSTLLAVGVSINEYKSNAVSSNQYKSSIHFIEKISNDLNIDKTHIYINSEASIENSFVKVDNTYYRVISSGKKDEYLLEKIELVDPVIEKVEVNK</sequence>
<dbReference type="Pfam" id="PF11694">
    <property type="entry name" value="DUF3290"/>
    <property type="match status" value="1"/>
</dbReference>
<dbReference type="EMBL" id="CP046314">
    <property type="protein sequence ID" value="QGS09111.1"/>
    <property type="molecule type" value="Genomic_DNA"/>
</dbReference>
<dbReference type="AlphaFoldDB" id="A0AAP9HDE5"/>
<evidence type="ECO:0000256" key="1">
    <source>
        <dbReference type="SAM" id="Phobius"/>
    </source>
</evidence>
<dbReference type="Proteomes" id="UP000425411">
    <property type="component" value="Chromosome"/>
</dbReference>
<reference evidence="2 3" key="1">
    <citation type="submission" date="2019-11" db="EMBL/GenBank/DDBJ databases">
        <title>FDA dAtabase for Regulatory Grade micrObial Sequences (FDA-ARGOS): Supporting development and validation of Infectious Disease Dx tests.</title>
        <authorList>
            <person name="Turner S."/>
            <person name="Byrd R."/>
            <person name="Tallon L."/>
            <person name="Sadzewicz L."/>
            <person name="Vavikolanu K."/>
            <person name="Mehta A."/>
            <person name="Aluvathingal J."/>
            <person name="Nadendla S."/>
            <person name="Myers T."/>
            <person name="Yan Y."/>
            <person name="Sichtig H."/>
        </authorList>
    </citation>
    <scope>NUCLEOTIDE SEQUENCE [LARGE SCALE GENOMIC DNA]</scope>
    <source>
        <strain evidence="2 3">FDAARGOS_741</strain>
    </source>
</reference>
<keyword evidence="1" id="KW-0472">Membrane</keyword>
<gene>
    <name evidence="2" type="ORF">FOC49_04135</name>
</gene>
<organism evidence="2 3">
    <name type="scientific">Gemella morbillorum</name>
    <dbReference type="NCBI Taxonomy" id="29391"/>
    <lineage>
        <taxon>Bacteria</taxon>
        <taxon>Bacillati</taxon>
        <taxon>Bacillota</taxon>
        <taxon>Bacilli</taxon>
        <taxon>Bacillales</taxon>
        <taxon>Gemellaceae</taxon>
        <taxon>Gemella</taxon>
    </lineage>
</organism>
<keyword evidence="1" id="KW-0812">Transmembrane</keyword>